<protein>
    <submittedName>
        <fullName evidence="6">Terminase-like family</fullName>
    </submittedName>
</protein>
<dbReference type="GO" id="GO:0005524">
    <property type="term" value="F:ATP binding"/>
    <property type="evidence" value="ECO:0007669"/>
    <property type="project" value="UniProtKB-KW"/>
</dbReference>
<keyword evidence="2" id="KW-0547">Nucleotide-binding</keyword>
<evidence type="ECO:0000256" key="2">
    <source>
        <dbReference type="ARBA" id="ARBA00022741"/>
    </source>
</evidence>
<dbReference type="InterPro" id="IPR027417">
    <property type="entry name" value="P-loop_NTPase"/>
</dbReference>
<dbReference type="Gene3D" id="3.40.50.300">
    <property type="entry name" value="P-loop containing nucleotide triphosphate hydrolases"/>
    <property type="match status" value="1"/>
</dbReference>
<dbReference type="Pfam" id="PF17289">
    <property type="entry name" value="Terminase_6C"/>
    <property type="match status" value="1"/>
</dbReference>
<keyword evidence="3" id="KW-0067">ATP-binding</keyword>
<dbReference type="InterPro" id="IPR035421">
    <property type="entry name" value="Terminase_6C"/>
</dbReference>
<dbReference type="Gene3D" id="3.30.420.240">
    <property type="match status" value="1"/>
</dbReference>
<name>A0A6J7X228_9CAUD</name>
<evidence type="ECO:0000256" key="4">
    <source>
        <dbReference type="ARBA" id="ARBA00023219"/>
    </source>
</evidence>
<dbReference type="Pfam" id="PF03237">
    <property type="entry name" value="Terminase_6N"/>
    <property type="match status" value="1"/>
</dbReference>
<evidence type="ECO:0000259" key="5">
    <source>
        <dbReference type="Pfam" id="PF17289"/>
    </source>
</evidence>
<evidence type="ECO:0000256" key="3">
    <source>
        <dbReference type="ARBA" id="ARBA00022840"/>
    </source>
</evidence>
<dbReference type="EMBL" id="LR798312">
    <property type="protein sequence ID" value="CAB5223042.1"/>
    <property type="molecule type" value="Genomic_DNA"/>
</dbReference>
<evidence type="ECO:0000256" key="1">
    <source>
        <dbReference type="ARBA" id="ARBA00022612"/>
    </source>
</evidence>
<keyword evidence="4" id="KW-0231">Viral genome packaging</keyword>
<feature type="domain" description="Terminase large subunit gp17-like C-terminal" evidence="5">
    <location>
        <begin position="202"/>
        <end position="338"/>
    </location>
</feature>
<sequence>MYIAPTLGQARSIIWELLHDLGREVIKSSHVNNLEITLINGRKILVRGADNPDSLRGVSLTYVVLDEVAFIKQEIWEKVIRASLSDQKGRALFISTPSGRNWFYDIYKLGLEETDEEWKSWHFTTRDNETIDPKEIDAAQRTLSSFAFKQEYLSSFDNAGSDVFKEEWFKTKPEPKQGSYVIAIDLAGFEEVGKNAGSAKNRLDETAIAIVKIEDNGNWWVEKIEHGRWDIMATAVHILKAVREYKPIATGIERGSLKNAVLPYLTDLMRKNNVYTHIHDLTHGNKKKTDRVVWSLQGRMEHGRISFNEEEDWKEFQDQLIMFPTAGVHDDLVDALSYVDQLAISNYQQEYDEEEYEVMDITVGF</sequence>
<evidence type="ECO:0000313" key="6">
    <source>
        <dbReference type="EMBL" id="CAB5223042.1"/>
    </source>
</evidence>
<organism evidence="6">
    <name type="scientific">uncultured Caudovirales phage</name>
    <dbReference type="NCBI Taxonomy" id="2100421"/>
    <lineage>
        <taxon>Viruses</taxon>
        <taxon>Duplodnaviria</taxon>
        <taxon>Heunggongvirae</taxon>
        <taxon>Uroviricota</taxon>
        <taxon>Caudoviricetes</taxon>
        <taxon>Peduoviridae</taxon>
        <taxon>Maltschvirus</taxon>
        <taxon>Maltschvirus maltsch</taxon>
    </lineage>
</organism>
<keyword evidence="1" id="KW-1188">Viral release from host cell</keyword>
<reference evidence="6" key="1">
    <citation type="submission" date="2020-05" db="EMBL/GenBank/DDBJ databases">
        <authorList>
            <person name="Chiriac C."/>
            <person name="Salcher M."/>
            <person name="Ghai R."/>
            <person name="Kavagutti S V."/>
        </authorList>
    </citation>
    <scope>NUCLEOTIDE SEQUENCE</scope>
</reference>
<accession>A0A6J7X228</accession>
<proteinExistence type="predicted"/>
<gene>
    <name evidence="6" type="ORF">UFOVP371_51</name>
</gene>